<dbReference type="RefSeq" id="WP_377182930.1">
    <property type="nucleotide sequence ID" value="NZ_JBHUPD010000001.1"/>
</dbReference>
<name>A0ABW5YA42_9SPHI</name>
<reference evidence="2" key="1">
    <citation type="journal article" date="2019" name="Int. J. Syst. Evol. Microbiol.">
        <title>The Global Catalogue of Microorganisms (GCM) 10K type strain sequencing project: providing services to taxonomists for standard genome sequencing and annotation.</title>
        <authorList>
            <consortium name="The Broad Institute Genomics Platform"/>
            <consortium name="The Broad Institute Genome Sequencing Center for Infectious Disease"/>
            <person name="Wu L."/>
            <person name="Ma J."/>
        </authorList>
    </citation>
    <scope>NUCLEOTIDE SEQUENCE [LARGE SCALE GENOMIC DNA]</scope>
    <source>
        <strain evidence="2">KCTC 22437</strain>
    </source>
</reference>
<dbReference type="Pfam" id="PF16248">
    <property type="entry name" value="DUF4905"/>
    <property type="match status" value="1"/>
</dbReference>
<dbReference type="Proteomes" id="UP001597557">
    <property type="component" value="Unassembled WGS sequence"/>
</dbReference>
<organism evidence="1 2">
    <name type="scientific">Mucilaginibacter ximonensis</name>
    <dbReference type="NCBI Taxonomy" id="538021"/>
    <lineage>
        <taxon>Bacteria</taxon>
        <taxon>Pseudomonadati</taxon>
        <taxon>Bacteroidota</taxon>
        <taxon>Sphingobacteriia</taxon>
        <taxon>Sphingobacteriales</taxon>
        <taxon>Sphingobacteriaceae</taxon>
        <taxon>Mucilaginibacter</taxon>
    </lineage>
</organism>
<sequence length="249" mass="28177">MTMLLPSINKPLNGVIWRMEIDSLSDTIYLETRTPEKQVSFTSIDLATGKTNFENYTTPERWLTGIEAAYDGVLLLHGYQSENSPVHKGLTAIDKNAQTVWSNYAYAFDHLTVNGAVVFNTQFQPKKLFLIDIKTGATLRPYNPCIDLEVNTSIQFPTAALPSDLDFEVHGNIVQSLYYNKLRIVSLHTLSKGQLEQRLLITDAAALVFEDLLNTDIQKMQPESFILYKSLVIYIKDKAILKVIPLINY</sequence>
<accession>A0ABW5YA42</accession>
<evidence type="ECO:0000313" key="1">
    <source>
        <dbReference type="EMBL" id="MFD2871850.1"/>
    </source>
</evidence>
<comment type="caution">
    <text evidence="1">The sequence shown here is derived from an EMBL/GenBank/DDBJ whole genome shotgun (WGS) entry which is preliminary data.</text>
</comment>
<protein>
    <submittedName>
        <fullName evidence="1">DUF4905 domain-containing protein</fullName>
    </submittedName>
</protein>
<keyword evidence="2" id="KW-1185">Reference proteome</keyword>
<gene>
    <name evidence="1" type="ORF">ACFS5N_05190</name>
</gene>
<proteinExistence type="predicted"/>
<dbReference type="InterPro" id="IPR032595">
    <property type="entry name" value="DUF4905"/>
</dbReference>
<dbReference type="EMBL" id="JBHUPD010000001">
    <property type="protein sequence ID" value="MFD2871850.1"/>
    <property type="molecule type" value="Genomic_DNA"/>
</dbReference>
<evidence type="ECO:0000313" key="2">
    <source>
        <dbReference type="Proteomes" id="UP001597557"/>
    </source>
</evidence>